<reference evidence="2" key="1">
    <citation type="submission" date="2025-08" db="UniProtKB">
        <authorList>
            <consortium name="Ensembl"/>
        </authorList>
    </citation>
    <scope>IDENTIFICATION</scope>
</reference>
<accession>A0A3Q3WTU8</accession>
<keyword evidence="3" id="KW-1185">Reference proteome</keyword>
<organism evidence="2 3">
    <name type="scientific">Mola mola</name>
    <name type="common">Ocean sunfish</name>
    <name type="synonym">Tetraodon mola</name>
    <dbReference type="NCBI Taxonomy" id="94237"/>
    <lineage>
        <taxon>Eukaryota</taxon>
        <taxon>Metazoa</taxon>
        <taxon>Chordata</taxon>
        <taxon>Craniata</taxon>
        <taxon>Vertebrata</taxon>
        <taxon>Euteleostomi</taxon>
        <taxon>Actinopterygii</taxon>
        <taxon>Neopterygii</taxon>
        <taxon>Teleostei</taxon>
        <taxon>Neoteleostei</taxon>
        <taxon>Acanthomorphata</taxon>
        <taxon>Eupercaria</taxon>
        <taxon>Tetraodontiformes</taxon>
        <taxon>Molidae</taxon>
        <taxon>Mola</taxon>
    </lineage>
</organism>
<feature type="chain" id="PRO_5018593017" description="Chemokine interleukin-8-like domain-containing protein" evidence="1">
    <location>
        <begin position="27"/>
        <end position="88"/>
    </location>
</feature>
<evidence type="ECO:0000313" key="2">
    <source>
        <dbReference type="Ensembl" id="ENSMMOP00000021738.1"/>
    </source>
</evidence>
<evidence type="ECO:0000313" key="3">
    <source>
        <dbReference type="Proteomes" id="UP000261620"/>
    </source>
</evidence>
<reference evidence="2" key="2">
    <citation type="submission" date="2025-09" db="UniProtKB">
        <authorList>
            <consortium name="Ensembl"/>
        </authorList>
    </citation>
    <scope>IDENTIFICATION</scope>
</reference>
<feature type="signal peptide" evidence="1">
    <location>
        <begin position="1"/>
        <end position="26"/>
    </location>
</feature>
<protein>
    <recommendedName>
        <fullName evidence="4">Chemokine interleukin-8-like domain-containing protein</fullName>
    </recommendedName>
</protein>
<evidence type="ECO:0000256" key="1">
    <source>
        <dbReference type="SAM" id="SignalP"/>
    </source>
</evidence>
<dbReference type="STRING" id="94237.ENSMMOP00000021738"/>
<evidence type="ECO:0008006" key="4">
    <source>
        <dbReference type="Google" id="ProtNLM"/>
    </source>
</evidence>
<dbReference type="OMA" id="LRHYRYT"/>
<proteinExistence type="predicted"/>
<sequence>MVHCGSLMKSTLVAVVLLAVIHSGSAAEKLASCCKTVTGQKIKEPITGYMVQRPNPPCVPELFLRHYRYTQRQCNGNPGSTSDGIKMI</sequence>
<dbReference type="AlphaFoldDB" id="A0A3Q3WTU8"/>
<keyword evidence="1" id="KW-0732">Signal</keyword>
<dbReference type="Ensembl" id="ENSMMOT00000022099.1">
    <property type="protein sequence ID" value="ENSMMOP00000021738.1"/>
    <property type="gene ID" value="ENSMMOG00000016523.1"/>
</dbReference>
<dbReference type="Proteomes" id="UP000261620">
    <property type="component" value="Unplaced"/>
</dbReference>
<name>A0A3Q3WTU8_MOLML</name>